<protein>
    <recommendedName>
        <fullName evidence="4">Fascin-like domain-containing protein</fullName>
    </recommendedName>
</protein>
<dbReference type="Pfam" id="PF06268">
    <property type="entry name" value="Fascin"/>
    <property type="match status" value="2"/>
</dbReference>
<dbReference type="GO" id="GO:0030674">
    <property type="term" value="F:protein-macromolecule adaptor activity"/>
    <property type="evidence" value="ECO:0007669"/>
    <property type="project" value="InterPro"/>
</dbReference>
<feature type="non-terminal residue" evidence="5">
    <location>
        <position position="227"/>
    </location>
</feature>
<feature type="domain" description="Fascin-like" evidence="4">
    <location>
        <begin position="131"/>
        <end position="227"/>
    </location>
</feature>
<name>A0A8S3YCU8_9EUPU</name>
<evidence type="ECO:0000256" key="3">
    <source>
        <dbReference type="ARBA" id="ARBA00023203"/>
    </source>
</evidence>
<evidence type="ECO:0000313" key="5">
    <source>
        <dbReference type="EMBL" id="CAG5114817.1"/>
    </source>
</evidence>
<dbReference type="Proteomes" id="UP000678393">
    <property type="component" value="Unassembled WGS sequence"/>
</dbReference>
<dbReference type="EMBL" id="CAJHNH020000041">
    <property type="protein sequence ID" value="CAG5114817.1"/>
    <property type="molecule type" value="Genomic_DNA"/>
</dbReference>
<keyword evidence="6" id="KW-1185">Reference proteome</keyword>
<gene>
    <name evidence="5" type="ORF">CUNI_LOCUS375</name>
</gene>
<sequence>VDVTANQDEAEDTDREIFQMELVVPQSDGVPAKWAFRTVDNTYWTQEPLGGIQATARDRSNPNAQFTVDWIGDGTVAVKAHNGHYIQSRQTGQLVGVSDTVTNKEKFYIKIINRPLLLLKNEHGFVGLKSTAKAEVQCSKTNYEVIFVETSNDGHYFLKGANNKYWRLAEDASIIADGDSPVPFLLEPRGSSILTIKGPNGCYIKGEHNGLFRAIGQEVDPTMLWEY</sequence>
<dbReference type="CDD" id="cd23337">
    <property type="entry name" value="beta-trefoil_FSCN_rpt4"/>
    <property type="match status" value="1"/>
</dbReference>
<proteinExistence type="predicted"/>
<organism evidence="5 6">
    <name type="scientific">Candidula unifasciata</name>
    <dbReference type="NCBI Taxonomy" id="100452"/>
    <lineage>
        <taxon>Eukaryota</taxon>
        <taxon>Metazoa</taxon>
        <taxon>Spiralia</taxon>
        <taxon>Lophotrochozoa</taxon>
        <taxon>Mollusca</taxon>
        <taxon>Gastropoda</taxon>
        <taxon>Heterobranchia</taxon>
        <taxon>Euthyneura</taxon>
        <taxon>Panpulmonata</taxon>
        <taxon>Eupulmonata</taxon>
        <taxon>Stylommatophora</taxon>
        <taxon>Helicina</taxon>
        <taxon>Helicoidea</taxon>
        <taxon>Geomitridae</taxon>
        <taxon>Candidula</taxon>
    </lineage>
</organism>
<keyword evidence="3" id="KW-0009">Actin-binding</keyword>
<dbReference type="Gene3D" id="2.80.10.50">
    <property type="match status" value="2"/>
</dbReference>
<evidence type="ECO:0000256" key="2">
    <source>
        <dbReference type="ARBA" id="ARBA00022490"/>
    </source>
</evidence>
<keyword evidence="2" id="KW-0963">Cytoplasm</keyword>
<evidence type="ECO:0000256" key="1">
    <source>
        <dbReference type="ARBA" id="ARBA00004496"/>
    </source>
</evidence>
<dbReference type="FunFam" id="2.80.10.50:FF:000008">
    <property type="entry name" value="Fascin"/>
    <property type="match status" value="1"/>
</dbReference>
<comment type="subcellular location">
    <subcellularLocation>
        <location evidence="1">Cytoplasm</location>
    </subcellularLocation>
</comment>
<dbReference type="InterPro" id="IPR022768">
    <property type="entry name" value="Fascin-like_dom"/>
</dbReference>
<evidence type="ECO:0000259" key="4">
    <source>
        <dbReference type="Pfam" id="PF06268"/>
    </source>
</evidence>
<dbReference type="AlphaFoldDB" id="A0A8S3YCU8"/>
<dbReference type="SUPFAM" id="SSF50405">
    <property type="entry name" value="Actin-crosslinking proteins"/>
    <property type="match status" value="2"/>
</dbReference>
<accession>A0A8S3YCU8</accession>
<dbReference type="OrthoDB" id="10259868at2759"/>
<dbReference type="CDD" id="cd23336">
    <property type="entry name" value="beta-trefoil_FSCN_rpt3"/>
    <property type="match status" value="1"/>
</dbReference>
<reference evidence="5" key="1">
    <citation type="submission" date="2021-04" db="EMBL/GenBank/DDBJ databases">
        <authorList>
            <consortium name="Molecular Ecology Group"/>
        </authorList>
    </citation>
    <scope>NUCLEOTIDE SEQUENCE</scope>
</reference>
<comment type="caution">
    <text evidence="5">The sequence shown here is derived from an EMBL/GenBank/DDBJ whole genome shotgun (WGS) entry which is preliminary data.</text>
</comment>
<dbReference type="InterPro" id="IPR008999">
    <property type="entry name" value="Actin-crosslinking"/>
</dbReference>
<evidence type="ECO:0000313" key="6">
    <source>
        <dbReference type="Proteomes" id="UP000678393"/>
    </source>
</evidence>
<dbReference type="GO" id="GO:0005737">
    <property type="term" value="C:cytoplasm"/>
    <property type="evidence" value="ECO:0007669"/>
    <property type="project" value="UniProtKB-SubCell"/>
</dbReference>
<feature type="domain" description="Fascin-like" evidence="4">
    <location>
        <begin position="2"/>
        <end position="108"/>
    </location>
</feature>
<dbReference type="GO" id="GO:0051015">
    <property type="term" value="F:actin filament binding"/>
    <property type="evidence" value="ECO:0007669"/>
    <property type="project" value="InterPro"/>
</dbReference>